<dbReference type="PROSITE" id="PS50954">
    <property type="entry name" value="LEM"/>
    <property type="match status" value="1"/>
</dbReference>
<feature type="transmembrane region" description="Helical" evidence="2">
    <location>
        <begin position="168"/>
        <end position="186"/>
    </location>
</feature>
<organism evidence="4 5">
    <name type="scientific">Megalops atlanticus</name>
    <name type="common">Tarpon</name>
    <name type="synonym">Clupea gigantea</name>
    <dbReference type="NCBI Taxonomy" id="7932"/>
    <lineage>
        <taxon>Eukaryota</taxon>
        <taxon>Metazoa</taxon>
        <taxon>Chordata</taxon>
        <taxon>Craniata</taxon>
        <taxon>Vertebrata</taxon>
        <taxon>Euteleostomi</taxon>
        <taxon>Actinopterygii</taxon>
        <taxon>Neopterygii</taxon>
        <taxon>Teleostei</taxon>
        <taxon>Elopiformes</taxon>
        <taxon>Megalopidae</taxon>
        <taxon>Megalops</taxon>
    </lineage>
</organism>
<name>A0A9D3PYD9_MEGAT</name>
<evidence type="ECO:0000313" key="4">
    <source>
        <dbReference type="EMBL" id="KAG7471859.1"/>
    </source>
</evidence>
<feature type="domain" description="LEM" evidence="3">
    <location>
        <begin position="28"/>
        <end position="72"/>
    </location>
</feature>
<feature type="compositionally biased region" description="Basic and acidic residues" evidence="1">
    <location>
        <begin position="125"/>
        <end position="136"/>
    </location>
</feature>
<keyword evidence="2" id="KW-0472">Membrane</keyword>
<dbReference type="InterPro" id="IPR051656">
    <property type="entry name" value="LEM_domain"/>
</dbReference>
<sequence>MTFSVYSLPLLSAFSILIQRSIRSPATMSTLSSKSAQEISELLDQYGIKHGPVVDSTRGLYEKKLREAMAKGTAVKPSSDKTFYREEQEEITYVHRRVPLRNEAFMDSGRSYTERYREEEDESRDEPGLYRTEASHRYVSHSTPPPLKTSSAAARKETTSSDTRLIPLWLQFLVFLGVAAFLYYVFTCMETPEKNPFKRVE</sequence>
<dbReference type="PANTHER" id="PTHR12019">
    <property type="entry name" value="LAMINA-ASSOCIATED POLYPEPTIDE THYMOPOIETIN"/>
    <property type="match status" value="1"/>
</dbReference>
<proteinExistence type="predicted"/>
<dbReference type="SMART" id="SM00540">
    <property type="entry name" value="LEM"/>
    <property type="match status" value="1"/>
</dbReference>
<dbReference type="EMBL" id="JAFDVH010000008">
    <property type="protein sequence ID" value="KAG7471859.1"/>
    <property type="molecule type" value="Genomic_DNA"/>
</dbReference>
<dbReference type="Gene3D" id="1.10.720.40">
    <property type="match status" value="1"/>
</dbReference>
<dbReference type="InterPro" id="IPR011015">
    <property type="entry name" value="LEM/LEM-like_dom_sf"/>
</dbReference>
<dbReference type="Proteomes" id="UP001046870">
    <property type="component" value="Chromosome 8"/>
</dbReference>
<dbReference type="OrthoDB" id="10015574at2759"/>
<keyword evidence="5" id="KW-1185">Reference proteome</keyword>
<gene>
    <name evidence="4" type="ORF">MATL_G00102510</name>
</gene>
<feature type="region of interest" description="Disordered" evidence="1">
    <location>
        <begin position="112"/>
        <end position="157"/>
    </location>
</feature>
<dbReference type="AlphaFoldDB" id="A0A9D3PYD9"/>
<evidence type="ECO:0000256" key="1">
    <source>
        <dbReference type="SAM" id="MobiDB-lite"/>
    </source>
</evidence>
<dbReference type="Pfam" id="PF03020">
    <property type="entry name" value="LEM"/>
    <property type="match status" value="1"/>
</dbReference>
<dbReference type="InterPro" id="IPR003887">
    <property type="entry name" value="LEM_dom"/>
</dbReference>
<dbReference type="FunFam" id="1.10.720.40:FF:000001">
    <property type="entry name" value="LEM domain containing 2, isoform CRA_a"/>
    <property type="match status" value="1"/>
</dbReference>
<evidence type="ECO:0000313" key="5">
    <source>
        <dbReference type="Proteomes" id="UP001046870"/>
    </source>
</evidence>
<accession>A0A9D3PYD9</accession>
<evidence type="ECO:0000259" key="3">
    <source>
        <dbReference type="PROSITE" id="PS50954"/>
    </source>
</evidence>
<keyword evidence="2" id="KW-1133">Transmembrane helix</keyword>
<protein>
    <recommendedName>
        <fullName evidence="3">LEM domain-containing protein</fullName>
    </recommendedName>
</protein>
<reference evidence="4" key="1">
    <citation type="submission" date="2021-01" db="EMBL/GenBank/DDBJ databases">
        <authorList>
            <person name="Zahm M."/>
            <person name="Roques C."/>
            <person name="Cabau C."/>
            <person name="Klopp C."/>
            <person name="Donnadieu C."/>
            <person name="Jouanno E."/>
            <person name="Lampietro C."/>
            <person name="Louis A."/>
            <person name="Herpin A."/>
            <person name="Echchiki A."/>
            <person name="Berthelot C."/>
            <person name="Parey E."/>
            <person name="Roest-Crollius H."/>
            <person name="Braasch I."/>
            <person name="Postlethwait J."/>
            <person name="Bobe J."/>
            <person name="Montfort J."/>
            <person name="Bouchez O."/>
            <person name="Begum T."/>
            <person name="Mejri S."/>
            <person name="Adams A."/>
            <person name="Chen W.-J."/>
            <person name="Guiguen Y."/>
        </authorList>
    </citation>
    <scope>NUCLEOTIDE SEQUENCE</scope>
    <source>
        <strain evidence="4">YG-15Mar2019-1</strain>
        <tissue evidence="4">Brain</tissue>
    </source>
</reference>
<comment type="caution">
    <text evidence="4">The sequence shown here is derived from an EMBL/GenBank/DDBJ whole genome shotgun (WGS) entry which is preliminary data.</text>
</comment>
<keyword evidence="2" id="KW-0812">Transmembrane</keyword>
<dbReference type="PANTHER" id="PTHR12019:SF5">
    <property type="entry name" value="EMERIN (EMERY-DREIFUSS MUSCULAR DYSTROPHY)"/>
    <property type="match status" value="1"/>
</dbReference>
<dbReference type="SUPFAM" id="SSF63451">
    <property type="entry name" value="LEM domain"/>
    <property type="match status" value="1"/>
</dbReference>
<evidence type="ECO:0000256" key="2">
    <source>
        <dbReference type="SAM" id="Phobius"/>
    </source>
</evidence>